<reference evidence="2" key="2">
    <citation type="submission" date="2021-02" db="EMBL/GenBank/DDBJ databases">
        <title>Aspergillus chevalieri M1 genome sequence.</title>
        <authorList>
            <person name="Kadooka C."/>
            <person name="Mori K."/>
            <person name="Futagami T."/>
        </authorList>
    </citation>
    <scope>NUCLEOTIDE SEQUENCE</scope>
    <source>
        <strain evidence="2">M1</strain>
    </source>
</reference>
<sequence>MIKQMRLSLTTTREITTAVARGPRILIRSPHFSTTTIIYPARTRRALLTCNLGNTVPGARFATTTTTTTTTANITAQPFDISSNMATTKKIQLSPQTDIGVWSTGVTEDSARMASEVLQEDLEKHHVFFNEMGFHNHIVHHILTIYALGASPSEIKAAYDRNKAYQRPTLPVDESVVQSLHDKAKFKECLGKEKNYPNFLEFFQREIEHKGVEKVLCEYVFSGDENAESMLARLFGGLLHPFIHFGFAIEFNQPALIAEALAQMTVHEQWTGPRFLWPAEKAAGGIGKPGKKTMLQLLEEARADKKLASSVLWEDGNKLRDGVLKRAPEEMIKYASQYTVSEDQIQEKFAEMVDVSVYFTSASQRPSKEVKFDFFYIHTVNSSVFYSKILALPFLDTRTKLRLLEWKGRMDLMMYISRNAPELYLDEITRYPIKSDWDTIITQSNRHPYDDGHLAKLVRALRNAENVCRPYEGQEKERGLKITGDSWLKIGNMVSDSVKGKGEKTMWIRSTGFDEAWEQFEDRARL</sequence>
<evidence type="ECO:0000313" key="3">
    <source>
        <dbReference type="Proteomes" id="UP000637239"/>
    </source>
</evidence>
<evidence type="ECO:0000313" key="2">
    <source>
        <dbReference type="EMBL" id="BCR89513.1"/>
    </source>
</evidence>
<dbReference type="Pfam" id="PF14027">
    <property type="entry name" value="Questin_oxidase"/>
    <property type="match status" value="1"/>
</dbReference>
<proteinExistence type="predicted"/>
<dbReference type="EMBL" id="AP024420">
    <property type="protein sequence ID" value="BCR89513.1"/>
    <property type="molecule type" value="Genomic_DNA"/>
</dbReference>
<dbReference type="Proteomes" id="UP000637239">
    <property type="component" value="Chromosome 5"/>
</dbReference>
<dbReference type="PANTHER" id="PTHR35870:SF1">
    <property type="entry name" value="PROTEIN, PUTATIVE (AFU_ORTHOLOGUE AFUA_5G03330)-RELATED"/>
    <property type="match status" value="1"/>
</dbReference>
<keyword evidence="1" id="KW-0560">Oxidoreductase</keyword>
<dbReference type="RefSeq" id="XP_043138035.1">
    <property type="nucleotide sequence ID" value="XM_043280458.1"/>
</dbReference>
<organism evidence="2 3">
    <name type="scientific">Aspergillus chevalieri</name>
    <name type="common">Eurotium chevalieri</name>
    <dbReference type="NCBI Taxonomy" id="182096"/>
    <lineage>
        <taxon>Eukaryota</taxon>
        <taxon>Fungi</taxon>
        <taxon>Dikarya</taxon>
        <taxon>Ascomycota</taxon>
        <taxon>Pezizomycotina</taxon>
        <taxon>Eurotiomycetes</taxon>
        <taxon>Eurotiomycetidae</taxon>
        <taxon>Eurotiales</taxon>
        <taxon>Aspergillaceae</taxon>
        <taxon>Aspergillus</taxon>
        <taxon>Aspergillus subgen. Aspergillus</taxon>
    </lineage>
</organism>
<gene>
    <name evidence="2" type="ORF">ACHE_50711A</name>
</gene>
<name>A0A7R7VSS8_ASPCH</name>
<dbReference type="AlphaFoldDB" id="A0A7R7VSS8"/>
<accession>A0A7R7VSS8</accession>
<evidence type="ECO:0000256" key="1">
    <source>
        <dbReference type="ARBA" id="ARBA00023002"/>
    </source>
</evidence>
<evidence type="ECO:0008006" key="4">
    <source>
        <dbReference type="Google" id="ProtNLM"/>
    </source>
</evidence>
<keyword evidence="3" id="KW-1185">Reference proteome</keyword>
<reference evidence="2" key="1">
    <citation type="submission" date="2021-01" db="EMBL/GenBank/DDBJ databases">
        <authorList>
            <consortium name="Aspergillus chevalieri M1 genome sequencing consortium"/>
            <person name="Kazuki M."/>
            <person name="Futagami T."/>
        </authorList>
    </citation>
    <scope>NUCLEOTIDE SEQUENCE</scope>
    <source>
        <strain evidence="2">M1</strain>
    </source>
</reference>
<dbReference type="KEGG" id="ache:ACHE_50711A"/>
<dbReference type="GO" id="GO:0016491">
    <property type="term" value="F:oxidoreductase activity"/>
    <property type="evidence" value="ECO:0007669"/>
    <property type="project" value="UniProtKB-KW"/>
</dbReference>
<dbReference type="InterPro" id="IPR025337">
    <property type="entry name" value="Questin_oxidase-like"/>
</dbReference>
<dbReference type="GeneID" id="66983871"/>
<dbReference type="PANTHER" id="PTHR35870">
    <property type="entry name" value="PROTEIN, PUTATIVE (AFU_ORTHOLOGUE AFUA_5G03330)-RELATED"/>
    <property type="match status" value="1"/>
</dbReference>
<protein>
    <recommendedName>
        <fullName evidence="4">HypA-like protein</fullName>
    </recommendedName>
</protein>